<organism evidence="2">
    <name type="scientific">Phascolarctobacterium faecium</name>
    <dbReference type="NCBI Taxonomy" id="33025"/>
    <lineage>
        <taxon>Bacteria</taxon>
        <taxon>Bacillati</taxon>
        <taxon>Bacillota</taxon>
        <taxon>Negativicutes</taxon>
        <taxon>Acidaminococcales</taxon>
        <taxon>Acidaminococcaceae</taxon>
        <taxon>Phascolarctobacterium</taxon>
    </lineage>
</organism>
<sequence length="184" mass="20585">MQTVACFGDSLIYGFPFGPRISWLAEAEKLTGDKFLNYGVCGDCTDDILSRLKTMFLPAHIKHILFLGGANDIIQMRPQKFILEDLDKTLRYCQSKNFDLGIVLPLVTAESRLNEYILPLRDVISARFAERTLLLDLQPAVGLTAAELKDAYLDGVHPTAAVYRAMGTYAAPLLKNWLEKDNSK</sequence>
<dbReference type="eggNOG" id="COG2755">
    <property type="taxonomic scope" value="Bacteria"/>
</dbReference>
<dbReference type="STRING" id="1262914.BN533_00382"/>
<dbReference type="GO" id="GO:0004622">
    <property type="term" value="F:phosphatidylcholine lysophospholipase activity"/>
    <property type="evidence" value="ECO:0007669"/>
    <property type="project" value="TreeGrafter"/>
</dbReference>
<dbReference type="RefSeq" id="WP_021717285.1">
    <property type="nucleotide sequence ID" value="NZ_CAUERG010000001.1"/>
</dbReference>
<dbReference type="InterPro" id="IPR051532">
    <property type="entry name" value="Ester_Hydrolysis_Enzymes"/>
</dbReference>
<evidence type="ECO:0000259" key="1">
    <source>
        <dbReference type="Pfam" id="PF13472"/>
    </source>
</evidence>
<dbReference type="AlphaFoldDB" id="R6IFA5"/>
<dbReference type="InterPro" id="IPR036514">
    <property type="entry name" value="SGNH_hydro_sf"/>
</dbReference>
<accession>R6IFA5</accession>
<dbReference type="PANTHER" id="PTHR30383">
    <property type="entry name" value="THIOESTERASE 1/PROTEASE 1/LYSOPHOSPHOLIPASE L1"/>
    <property type="match status" value="1"/>
</dbReference>
<dbReference type="HOGENOM" id="CLU_051989_9_0_9"/>
<feature type="domain" description="SGNH hydrolase-type esterase" evidence="1">
    <location>
        <begin position="6"/>
        <end position="165"/>
    </location>
</feature>
<gene>
    <name evidence="2" type="ORF">BN533_00382</name>
</gene>
<dbReference type="Pfam" id="PF13472">
    <property type="entry name" value="Lipase_GDSL_2"/>
    <property type="match status" value="1"/>
</dbReference>
<reference evidence="2" key="1">
    <citation type="submission" date="2012-11" db="EMBL/GenBank/DDBJ databases">
        <title>Dependencies among metagenomic species, viruses, plasmids and units of genetic variation.</title>
        <authorList>
            <person name="Nielsen H.B."/>
            <person name="Almeida M."/>
            <person name="Juncker A.S."/>
            <person name="Rasmussen S."/>
            <person name="Li J."/>
            <person name="Sunagawa S."/>
            <person name="Plichta D."/>
            <person name="Gautier L."/>
            <person name="Le Chatelier E."/>
            <person name="Peletier E."/>
            <person name="Bonde I."/>
            <person name="Nielsen T."/>
            <person name="Manichanh C."/>
            <person name="Arumugam M."/>
            <person name="Batto J."/>
            <person name="Santos M.B.Q.D."/>
            <person name="Blom N."/>
            <person name="Borruel N."/>
            <person name="Burgdorf K.S."/>
            <person name="Boumezbeur F."/>
            <person name="Casellas F."/>
            <person name="Dore J."/>
            <person name="Guarner F."/>
            <person name="Hansen T."/>
            <person name="Hildebrand F."/>
            <person name="Kaas R.S."/>
            <person name="Kennedy S."/>
            <person name="Kristiansen K."/>
            <person name="Kultima J.R."/>
            <person name="Leonard P."/>
            <person name="Levenez F."/>
            <person name="Lund O."/>
            <person name="Moumen B."/>
            <person name="Le Paslier D."/>
            <person name="Pons N."/>
            <person name="Pedersen O."/>
            <person name="Prifti E."/>
            <person name="Qin J."/>
            <person name="Raes J."/>
            <person name="Tap J."/>
            <person name="Tims S."/>
            <person name="Ussery D.W."/>
            <person name="Yamada T."/>
            <person name="MetaHit consortium"/>
            <person name="Renault P."/>
            <person name="Sicheritz-Ponten T."/>
            <person name="Bork P."/>
            <person name="Wang J."/>
            <person name="Brunak S."/>
            <person name="Ehrlich S.D."/>
        </authorList>
    </citation>
    <scope>NUCLEOTIDE SEQUENCE [LARGE SCALE GENOMIC DNA]</scope>
</reference>
<evidence type="ECO:0000313" key="2">
    <source>
        <dbReference type="EMBL" id="CDB45254.1"/>
    </source>
</evidence>
<dbReference type="SUPFAM" id="SSF52266">
    <property type="entry name" value="SGNH hydrolase"/>
    <property type="match status" value="1"/>
</dbReference>
<dbReference type="Gene3D" id="3.40.50.1110">
    <property type="entry name" value="SGNH hydrolase"/>
    <property type="match status" value="1"/>
</dbReference>
<protein>
    <recommendedName>
        <fullName evidence="1">SGNH hydrolase-type esterase domain-containing protein</fullName>
    </recommendedName>
</protein>
<proteinExistence type="predicted"/>
<comment type="caution">
    <text evidence="2">The sequence shown here is derived from an EMBL/GenBank/DDBJ whole genome shotgun (WGS) entry which is preliminary data.</text>
</comment>
<dbReference type="InterPro" id="IPR013830">
    <property type="entry name" value="SGNH_hydro"/>
</dbReference>
<dbReference type="EMBL" id="CBDS010000028">
    <property type="protein sequence ID" value="CDB45254.1"/>
    <property type="molecule type" value="Genomic_DNA"/>
</dbReference>
<name>R6IFA5_9FIRM</name>
<dbReference type="PANTHER" id="PTHR30383:SF5">
    <property type="entry name" value="SGNH HYDROLASE-TYPE ESTERASE DOMAIN-CONTAINING PROTEIN"/>
    <property type="match status" value="1"/>
</dbReference>